<evidence type="ECO:0000313" key="6">
    <source>
        <dbReference type="Proteomes" id="UP001482620"/>
    </source>
</evidence>
<evidence type="ECO:0000259" key="4">
    <source>
        <dbReference type="PROSITE" id="PS51004"/>
    </source>
</evidence>
<dbReference type="InterPro" id="IPR027231">
    <property type="entry name" value="Semaphorin"/>
</dbReference>
<dbReference type="InterPro" id="IPR015943">
    <property type="entry name" value="WD40/YVTN_repeat-like_dom_sf"/>
</dbReference>
<dbReference type="PANTHER" id="PTHR11036">
    <property type="entry name" value="SEMAPHORIN"/>
    <property type="match status" value="1"/>
</dbReference>
<organism evidence="5 6">
    <name type="scientific">Ilyodon furcidens</name>
    <name type="common">goldbreast splitfin</name>
    <dbReference type="NCBI Taxonomy" id="33524"/>
    <lineage>
        <taxon>Eukaryota</taxon>
        <taxon>Metazoa</taxon>
        <taxon>Chordata</taxon>
        <taxon>Craniata</taxon>
        <taxon>Vertebrata</taxon>
        <taxon>Euteleostomi</taxon>
        <taxon>Actinopterygii</taxon>
        <taxon>Neopterygii</taxon>
        <taxon>Teleostei</taxon>
        <taxon>Neoteleostei</taxon>
        <taxon>Acanthomorphata</taxon>
        <taxon>Ovalentaria</taxon>
        <taxon>Atherinomorphae</taxon>
        <taxon>Cyprinodontiformes</taxon>
        <taxon>Goodeidae</taxon>
        <taxon>Ilyodon</taxon>
    </lineage>
</organism>
<name>A0ABV0VAB7_9TELE</name>
<protein>
    <recommendedName>
        <fullName evidence="4">Sema domain-containing protein</fullName>
    </recommendedName>
</protein>
<sequence>MHYYGDSSDRPLIHFQPDVSNTTTLLLSNDSSTLYVGARDAILSLDISQSDVISLKKKVMWSPSEQDRTDCANKGKNPAVTMDPSLV</sequence>
<gene>
    <name evidence="5" type="ORF">ILYODFUR_037784</name>
</gene>
<evidence type="ECO:0000256" key="2">
    <source>
        <dbReference type="PROSITE-ProRule" id="PRU00352"/>
    </source>
</evidence>
<dbReference type="Gene3D" id="2.130.10.10">
    <property type="entry name" value="YVTN repeat-like/Quinoprotein amine dehydrogenase"/>
    <property type="match status" value="1"/>
</dbReference>
<dbReference type="PANTHER" id="PTHR11036:SF145">
    <property type="entry name" value="SEMAPHORIN-4A ISOFORM X1-RELATED"/>
    <property type="match status" value="1"/>
</dbReference>
<reference evidence="5 6" key="1">
    <citation type="submission" date="2021-06" db="EMBL/GenBank/DDBJ databases">
        <authorList>
            <person name="Palmer J.M."/>
        </authorList>
    </citation>
    <scope>NUCLEOTIDE SEQUENCE [LARGE SCALE GENOMIC DNA]</scope>
    <source>
        <strain evidence="6">if_2019</strain>
        <tissue evidence="5">Muscle</tissue>
    </source>
</reference>
<feature type="region of interest" description="Disordered" evidence="3">
    <location>
        <begin position="63"/>
        <end position="87"/>
    </location>
</feature>
<comment type="caution">
    <text evidence="2">Lacks conserved residue(s) required for the propagation of feature annotation.</text>
</comment>
<accession>A0ABV0VAB7</accession>
<dbReference type="InterPro" id="IPR036352">
    <property type="entry name" value="Semap_dom_sf"/>
</dbReference>
<dbReference type="EMBL" id="JAHRIQ010101337">
    <property type="protein sequence ID" value="MEQ2253949.1"/>
    <property type="molecule type" value="Genomic_DNA"/>
</dbReference>
<evidence type="ECO:0000313" key="5">
    <source>
        <dbReference type="EMBL" id="MEQ2253949.1"/>
    </source>
</evidence>
<keyword evidence="6" id="KW-1185">Reference proteome</keyword>
<dbReference type="Proteomes" id="UP001482620">
    <property type="component" value="Unassembled WGS sequence"/>
</dbReference>
<dbReference type="SUPFAM" id="SSF101912">
    <property type="entry name" value="Sema domain"/>
    <property type="match status" value="1"/>
</dbReference>
<evidence type="ECO:0000256" key="1">
    <source>
        <dbReference type="ARBA" id="ARBA00023180"/>
    </source>
</evidence>
<proteinExistence type="predicted"/>
<dbReference type="PROSITE" id="PS51004">
    <property type="entry name" value="SEMA"/>
    <property type="match status" value="1"/>
</dbReference>
<feature type="domain" description="Sema" evidence="4">
    <location>
        <begin position="1"/>
        <end position="87"/>
    </location>
</feature>
<comment type="caution">
    <text evidence="5">The sequence shown here is derived from an EMBL/GenBank/DDBJ whole genome shotgun (WGS) entry which is preliminary data.</text>
</comment>
<evidence type="ECO:0000256" key="3">
    <source>
        <dbReference type="SAM" id="MobiDB-lite"/>
    </source>
</evidence>
<keyword evidence="1" id="KW-0325">Glycoprotein</keyword>
<dbReference type="InterPro" id="IPR001627">
    <property type="entry name" value="Semap_dom"/>
</dbReference>